<comment type="caution">
    <text evidence="2">The sequence shown here is derived from an EMBL/GenBank/DDBJ whole genome shotgun (WGS) entry which is preliminary data.</text>
</comment>
<sequence>MKENTGSAARSKRKNQAARFSGGSRGVPEKEPDFRRFLKRTAVSEKTLWKWKNRRGK</sequence>
<dbReference type="AlphaFoldDB" id="A0A150K4V0"/>
<protein>
    <submittedName>
        <fullName evidence="2">Uncharacterized protein</fullName>
    </submittedName>
</protein>
<accession>A0A150K4V0</accession>
<evidence type="ECO:0000313" key="3">
    <source>
        <dbReference type="Proteomes" id="UP000075304"/>
    </source>
</evidence>
<feature type="region of interest" description="Disordered" evidence="1">
    <location>
        <begin position="1"/>
        <end position="35"/>
    </location>
</feature>
<evidence type="ECO:0000256" key="1">
    <source>
        <dbReference type="SAM" id="MobiDB-lite"/>
    </source>
</evidence>
<organism evidence="2 3">
    <name type="scientific">Heyndrickxia coagulans</name>
    <name type="common">Weizmannia coagulans</name>
    <dbReference type="NCBI Taxonomy" id="1398"/>
    <lineage>
        <taxon>Bacteria</taxon>
        <taxon>Bacillati</taxon>
        <taxon>Bacillota</taxon>
        <taxon>Bacilli</taxon>
        <taxon>Bacillales</taxon>
        <taxon>Bacillaceae</taxon>
        <taxon>Heyndrickxia</taxon>
    </lineage>
</organism>
<proteinExistence type="predicted"/>
<dbReference type="Proteomes" id="UP000075304">
    <property type="component" value="Unassembled WGS sequence"/>
</dbReference>
<evidence type="ECO:0000313" key="2">
    <source>
        <dbReference type="EMBL" id="KYC63934.1"/>
    </source>
</evidence>
<dbReference type="EMBL" id="LQYI01000105">
    <property type="protein sequence ID" value="KYC63934.1"/>
    <property type="molecule type" value="Genomic_DNA"/>
</dbReference>
<gene>
    <name evidence="2" type="ORF">B4099_1784</name>
</gene>
<reference evidence="2 3" key="1">
    <citation type="submission" date="2016-01" db="EMBL/GenBank/DDBJ databases">
        <title>Genome Sequences of Twelve Sporeforming Bacillus Species Isolated from Foods.</title>
        <authorList>
            <person name="Berendsen E.M."/>
            <person name="Wells-Bennik M.H."/>
            <person name="Krawcyk A.O."/>
            <person name="De Jong A."/>
            <person name="Holsappel S."/>
            <person name="Eijlander R.T."/>
            <person name="Kuipers O.P."/>
        </authorList>
    </citation>
    <scope>NUCLEOTIDE SEQUENCE [LARGE SCALE GENOMIC DNA]</scope>
    <source>
        <strain evidence="2 3">B4099</strain>
    </source>
</reference>
<name>A0A150K4V0_HEYCO</name>